<evidence type="ECO:0000313" key="1">
    <source>
        <dbReference type="EMBL" id="KGF96184.1"/>
    </source>
</evidence>
<organism evidence="1 2">
    <name type="scientific">Prochlorococcus marinus str. MIT 9201</name>
    <dbReference type="NCBI Taxonomy" id="93057"/>
    <lineage>
        <taxon>Bacteria</taxon>
        <taxon>Bacillati</taxon>
        <taxon>Cyanobacteriota</taxon>
        <taxon>Cyanophyceae</taxon>
        <taxon>Synechococcales</taxon>
        <taxon>Prochlorococcaceae</taxon>
        <taxon>Prochlorococcus</taxon>
    </lineage>
</organism>
<protein>
    <submittedName>
        <fullName evidence="1">Uncharacterized protein</fullName>
    </submittedName>
</protein>
<name>A0A0A2A6P9_PROMR</name>
<dbReference type="EMBL" id="JNAL01000010">
    <property type="protein sequence ID" value="KGF96184.1"/>
    <property type="molecule type" value="Genomic_DNA"/>
</dbReference>
<comment type="caution">
    <text evidence="1">The sequence shown here is derived from an EMBL/GenBank/DDBJ whole genome shotgun (WGS) entry which is preliminary data.</text>
</comment>
<reference evidence="2" key="1">
    <citation type="journal article" date="2014" name="Sci. Data">
        <title>Genomes of diverse isolates of the marine cyanobacterium Prochlorococcus.</title>
        <authorList>
            <person name="Biller S."/>
            <person name="Berube P."/>
            <person name="Thompson J."/>
            <person name="Kelly L."/>
            <person name="Roggensack S."/>
            <person name="Awad L."/>
            <person name="Roache-Johnson K."/>
            <person name="Ding H."/>
            <person name="Giovannoni S.J."/>
            <person name="Moore L.R."/>
            <person name="Chisholm S.W."/>
        </authorList>
    </citation>
    <scope>NUCLEOTIDE SEQUENCE [LARGE SCALE GENOMIC DNA]</scope>
    <source>
        <strain evidence="2">MIT 9201</strain>
    </source>
</reference>
<dbReference type="STRING" id="93057.EU95_0979"/>
<evidence type="ECO:0000313" key="2">
    <source>
        <dbReference type="Proteomes" id="UP000030355"/>
    </source>
</evidence>
<gene>
    <name evidence="1" type="ORF">EU95_0979</name>
</gene>
<dbReference type="AlphaFoldDB" id="A0A0A2A6P9"/>
<dbReference type="Proteomes" id="UP000030355">
    <property type="component" value="Unassembled WGS sequence"/>
</dbReference>
<sequence>MKLILISFFLIGFIVKINLINGLSIFGELYSQGKIANNYLANKYCDSLEKNLFKGLDKESTLKYEYFFSSIPDDYIKEENKFLEIFKSDVKSICSYDITKSNEKEFKSFLDNYVKTRSSTPKIKVEAINPTPINPAMIPVFR</sequence>
<dbReference type="OrthoDB" id="540440at2"/>
<proteinExistence type="predicted"/>
<dbReference type="RefSeq" id="WP_032522117.1">
    <property type="nucleotide sequence ID" value="NZ_CP138977.1"/>
</dbReference>
<accession>A0A0A2A6P9</accession>